<organism evidence="2 4">
    <name type="scientific">Caminibacter mediatlanticus TB-2</name>
    <dbReference type="NCBI Taxonomy" id="391592"/>
    <lineage>
        <taxon>Bacteria</taxon>
        <taxon>Pseudomonadati</taxon>
        <taxon>Campylobacterota</taxon>
        <taxon>Epsilonproteobacteria</taxon>
        <taxon>Nautiliales</taxon>
        <taxon>Nautiliaceae</taxon>
        <taxon>Caminibacter</taxon>
    </lineage>
</organism>
<protein>
    <submittedName>
        <fullName evidence="2 3">Formyl transferase</fullName>
    </submittedName>
</protein>
<reference evidence="2 4" key="1">
    <citation type="journal article" date="2011" name="Stand. Genomic Sci.">
        <title>Draft genome sequence of Caminibacter mediatlanticus strain TB-2, an epsilonproteobacterium isolated from a deep-sea hydrothermal vent.</title>
        <authorList>
            <person name="Giovannelli D."/>
            <person name="Ferriera S."/>
            <person name="Johnson J."/>
            <person name="Kravitz S."/>
            <person name="Perez-Rodriguez I."/>
            <person name="Ricci J."/>
            <person name="O'Brien C."/>
            <person name="Voordeckers J.W."/>
            <person name="Bini E."/>
            <person name="Vetriani C."/>
        </authorList>
    </citation>
    <scope>NUCLEOTIDE SEQUENCE [LARGE SCALE GENOMIC DNA]</scope>
    <source>
        <strain evidence="2 4">TB-2</strain>
    </source>
</reference>
<dbReference type="EMBL" id="CP040463">
    <property type="protein sequence ID" value="QCT93886.1"/>
    <property type="molecule type" value="Genomic_DNA"/>
</dbReference>
<dbReference type="Proteomes" id="UP000003288">
    <property type="component" value="Unassembled WGS sequence"/>
</dbReference>
<dbReference type="PANTHER" id="PTHR11138:SF5">
    <property type="entry name" value="METHIONYL-TRNA FORMYLTRANSFERASE, MITOCHONDRIAL"/>
    <property type="match status" value="1"/>
</dbReference>
<dbReference type="SUPFAM" id="SSF53328">
    <property type="entry name" value="Formyltransferase"/>
    <property type="match status" value="1"/>
</dbReference>
<dbReference type="CDD" id="cd08369">
    <property type="entry name" value="FMT_core"/>
    <property type="match status" value="1"/>
</dbReference>
<dbReference type="AlphaFoldDB" id="A0AAI9AHF1"/>
<feature type="domain" description="Formyl transferase N-terminal" evidence="1">
    <location>
        <begin position="23"/>
        <end position="134"/>
    </location>
</feature>
<dbReference type="Proteomes" id="UP000306825">
    <property type="component" value="Chromosome"/>
</dbReference>
<accession>A0AAI9AHF1</accession>
<evidence type="ECO:0000313" key="3">
    <source>
        <dbReference type="EMBL" id="QCT93886.1"/>
    </source>
</evidence>
<dbReference type="Pfam" id="PF00551">
    <property type="entry name" value="Formyl_trans_N"/>
    <property type="match status" value="1"/>
</dbReference>
<keyword evidence="5" id="KW-1185">Reference proteome</keyword>
<evidence type="ECO:0000259" key="1">
    <source>
        <dbReference type="Pfam" id="PF00551"/>
    </source>
</evidence>
<dbReference type="InterPro" id="IPR002376">
    <property type="entry name" value="Formyl_transf_N"/>
</dbReference>
<dbReference type="PANTHER" id="PTHR11138">
    <property type="entry name" value="METHIONYL-TRNA FORMYLTRANSFERASE"/>
    <property type="match status" value="1"/>
</dbReference>
<evidence type="ECO:0000313" key="5">
    <source>
        <dbReference type="Proteomes" id="UP000306825"/>
    </source>
</evidence>
<dbReference type="Gene3D" id="3.40.50.12230">
    <property type="match status" value="1"/>
</dbReference>
<keyword evidence="2" id="KW-0808">Transferase</keyword>
<reference evidence="3 5" key="2">
    <citation type="submission" date="2019-05" db="EMBL/GenBank/DDBJ databases">
        <title>A comparative analysis of the Nautiliaceae.</title>
        <authorList>
            <person name="Grosche A."/>
            <person name="Smedile F."/>
            <person name="Vetriani C."/>
        </authorList>
    </citation>
    <scope>NUCLEOTIDE SEQUENCE [LARGE SCALE GENOMIC DNA]</scope>
    <source>
        <strain evidence="3 5">TB-2</strain>
    </source>
</reference>
<evidence type="ECO:0000313" key="4">
    <source>
        <dbReference type="Proteomes" id="UP000003288"/>
    </source>
</evidence>
<sequence>MKLKILFLTNNQITNPLCLWLRKKHYKVYKFTKPLNKTILQKINPDIIISYNYKYIIKKEFLTEYYFINLHISYLPFNRGAHPNIWSFIENTKKGVTIHLIDEGIDTGDILVQKRVVLDKKETFKSTYKKLHFHIQMLFKQNFKKIINQKIKPKQQPKQGTFHISKELPPNIDYSTPIYKILKEINANRKTQHKR</sequence>
<dbReference type="InterPro" id="IPR036477">
    <property type="entry name" value="Formyl_transf_N_sf"/>
</dbReference>
<evidence type="ECO:0000313" key="2">
    <source>
        <dbReference type="EMBL" id="EDM23565.1"/>
    </source>
</evidence>
<dbReference type="EMBL" id="ABCJ01000004">
    <property type="protein sequence ID" value="EDM23565.1"/>
    <property type="molecule type" value="Genomic_DNA"/>
</dbReference>
<proteinExistence type="predicted"/>
<name>A0AAI9AHF1_9BACT</name>
<dbReference type="GO" id="GO:0005829">
    <property type="term" value="C:cytosol"/>
    <property type="evidence" value="ECO:0007669"/>
    <property type="project" value="TreeGrafter"/>
</dbReference>
<dbReference type="GO" id="GO:0004479">
    <property type="term" value="F:methionyl-tRNA formyltransferase activity"/>
    <property type="evidence" value="ECO:0007669"/>
    <property type="project" value="TreeGrafter"/>
</dbReference>
<dbReference type="RefSeq" id="WP_007474442.1">
    <property type="nucleotide sequence ID" value="NZ_ABCJ01000004.1"/>
</dbReference>
<gene>
    <name evidence="2" type="ORF">CMTB2_04752</name>
    <name evidence="3" type="ORF">FE773_01420</name>
</gene>